<name>A0A1X0W9Z4_9GAMM</name>
<feature type="transmembrane region" description="Helical" evidence="7">
    <location>
        <begin position="290"/>
        <end position="314"/>
    </location>
</feature>
<evidence type="ECO:0000256" key="6">
    <source>
        <dbReference type="ARBA" id="ARBA00038514"/>
    </source>
</evidence>
<evidence type="ECO:0000256" key="1">
    <source>
        <dbReference type="ARBA" id="ARBA00004651"/>
    </source>
</evidence>
<comment type="caution">
    <text evidence="9">The sequence shown here is derived from an EMBL/GenBank/DDBJ whole genome shotgun (WGS) entry which is preliminary data.</text>
</comment>
<proteinExistence type="inferred from homology"/>
<evidence type="ECO:0000256" key="5">
    <source>
        <dbReference type="ARBA" id="ARBA00023136"/>
    </source>
</evidence>
<keyword evidence="4 7" id="KW-1133">Transmembrane helix</keyword>
<dbReference type="InterPro" id="IPR011701">
    <property type="entry name" value="MFS"/>
</dbReference>
<protein>
    <submittedName>
        <fullName evidence="9">MFS transporter</fullName>
    </submittedName>
</protein>
<dbReference type="PANTHER" id="PTHR11662">
    <property type="entry name" value="SOLUTE CARRIER FAMILY 17"/>
    <property type="match status" value="1"/>
</dbReference>
<dbReference type="GO" id="GO:0022857">
    <property type="term" value="F:transmembrane transporter activity"/>
    <property type="evidence" value="ECO:0007669"/>
    <property type="project" value="InterPro"/>
</dbReference>
<dbReference type="Gene3D" id="1.20.1250.20">
    <property type="entry name" value="MFS general substrate transporter like domains"/>
    <property type="match status" value="2"/>
</dbReference>
<dbReference type="PANTHER" id="PTHR11662:SF399">
    <property type="entry name" value="FI19708P1-RELATED"/>
    <property type="match status" value="1"/>
</dbReference>
<comment type="similarity">
    <text evidence="6">Belongs to the major facilitator superfamily. Phthalate permease family.</text>
</comment>
<dbReference type="RefSeq" id="WP_017493239.1">
    <property type="nucleotide sequence ID" value="NZ_CAUQAZ010000038.1"/>
</dbReference>
<feature type="transmembrane region" description="Helical" evidence="7">
    <location>
        <begin position="84"/>
        <end position="103"/>
    </location>
</feature>
<reference evidence="9 10" key="1">
    <citation type="journal article" date="2017" name="Int. J. Syst. Evol. Microbiol.">
        <title>Rouxiella badensis sp. nov. and Rouxiella silvae sp. nov. isolated from peat bog soil in Germany and emendation of the genus description.</title>
        <authorList>
            <person name="Le Fleche-Mateos A."/>
            <person name="Kugler J.H."/>
            <person name="Hansen S.H."/>
            <person name="Syldatk C."/>
            <person name="Hausmann R."/>
            <person name="Lomprez F."/>
            <person name="Vandenbogaert M."/>
            <person name="Manuguerra J.C."/>
            <person name="Grimont P.A."/>
        </authorList>
    </citation>
    <scope>NUCLEOTIDE SEQUENCE [LARGE SCALE GENOMIC DNA]</scope>
    <source>
        <strain evidence="9 10">DSM 100043</strain>
    </source>
</reference>
<feature type="transmembrane region" description="Helical" evidence="7">
    <location>
        <begin position="152"/>
        <end position="172"/>
    </location>
</feature>
<dbReference type="EMBL" id="MRWE01000049">
    <property type="protein sequence ID" value="ORJ23561.1"/>
    <property type="molecule type" value="Genomic_DNA"/>
</dbReference>
<evidence type="ECO:0000256" key="7">
    <source>
        <dbReference type="SAM" id="Phobius"/>
    </source>
</evidence>
<evidence type="ECO:0000313" key="10">
    <source>
        <dbReference type="Proteomes" id="UP000192536"/>
    </source>
</evidence>
<evidence type="ECO:0000256" key="4">
    <source>
        <dbReference type="ARBA" id="ARBA00022989"/>
    </source>
</evidence>
<dbReference type="NCBIfam" id="TIGR00893">
    <property type="entry name" value="2A0114"/>
    <property type="match status" value="1"/>
</dbReference>
<dbReference type="InterPro" id="IPR036259">
    <property type="entry name" value="MFS_trans_sf"/>
</dbReference>
<keyword evidence="2" id="KW-1003">Cell membrane</keyword>
<keyword evidence="10" id="KW-1185">Reference proteome</keyword>
<feature type="domain" description="Major facilitator superfamily (MFS) profile" evidence="8">
    <location>
        <begin position="18"/>
        <end position="440"/>
    </location>
</feature>
<evidence type="ECO:0000313" key="9">
    <source>
        <dbReference type="EMBL" id="ORJ23561.1"/>
    </source>
</evidence>
<feature type="transmembrane region" description="Helical" evidence="7">
    <location>
        <begin position="326"/>
        <end position="344"/>
    </location>
</feature>
<keyword evidence="3 7" id="KW-0812">Transmembrane</keyword>
<feature type="transmembrane region" description="Helical" evidence="7">
    <location>
        <begin position="414"/>
        <end position="435"/>
    </location>
</feature>
<evidence type="ECO:0000256" key="2">
    <source>
        <dbReference type="ARBA" id="ARBA00022475"/>
    </source>
</evidence>
<gene>
    <name evidence="9" type="ORF">BS640_20735</name>
</gene>
<dbReference type="STRING" id="1646377.BS640_20735"/>
<feature type="transmembrane region" description="Helical" evidence="7">
    <location>
        <begin position="109"/>
        <end position="131"/>
    </location>
</feature>
<organism evidence="9 10">
    <name type="scientific">Rouxiella badensis</name>
    <dbReference type="NCBI Taxonomy" id="1646377"/>
    <lineage>
        <taxon>Bacteria</taxon>
        <taxon>Pseudomonadati</taxon>
        <taxon>Pseudomonadota</taxon>
        <taxon>Gammaproteobacteria</taxon>
        <taxon>Enterobacterales</taxon>
        <taxon>Yersiniaceae</taxon>
        <taxon>Rouxiella</taxon>
    </lineage>
</organism>
<dbReference type="PIRSF" id="PIRSF002808">
    <property type="entry name" value="Hexose_phosphate_transp"/>
    <property type="match status" value="1"/>
</dbReference>
<keyword evidence="5 7" id="KW-0472">Membrane</keyword>
<dbReference type="PROSITE" id="PS50850">
    <property type="entry name" value="MFS"/>
    <property type="match status" value="1"/>
</dbReference>
<feature type="transmembrane region" description="Helical" evidence="7">
    <location>
        <begin position="257"/>
        <end position="278"/>
    </location>
</feature>
<dbReference type="GO" id="GO:0005886">
    <property type="term" value="C:plasma membrane"/>
    <property type="evidence" value="ECO:0007669"/>
    <property type="project" value="UniProtKB-SubCell"/>
</dbReference>
<dbReference type="GeneID" id="93568321"/>
<dbReference type="Proteomes" id="UP000192536">
    <property type="component" value="Unassembled WGS sequence"/>
</dbReference>
<dbReference type="InterPro" id="IPR050382">
    <property type="entry name" value="MFS_Na/Anion_cotransporter"/>
</dbReference>
<feature type="transmembrane region" description="Helical" evidence="7">
    <location>
        <begin position="12"/>
        <end position="31"/>
    </location>
</feature>
<comment type="subcellular location">
    <subcellularLocation>
        <location evidence="1">Cell membrane</location>
        <topology evidence="1">Multi-pass membrane protein</topology>
    </subcellularLocation>
</comment>
<feature type="transmembrane region" description="Helical" evidence="7">
    <location>
        <begin position="178"/>
        <end position="199"/>
    </location>
</feature>
<sequence length="465" mass="50589">MVWSKKGPEKKSYVRIGILLMILFLSVVAYADRSILSISGSAIKDEFGLSSIQLGFILSAFSWAYVIGQIPGGLFLDRFGAKRVYGVTLVLWSLSTLAMGFVGEFERGMASALMIMFSLRFLLGLIEAPSFPANARVTIMWFPKAERGRASSLFASSQYFAVAIFSPLSGWLVSEFGWQWPFFVLGIIGVAAFFVWMAFMREPRHHPLVSQQELDHIIDGGGLVDIDSVHERKAKSRLSRATVNGLLTNRMLWCAYLGQYCIIALSYFFITWFPIYLVQARGMDILHAGFATIAPALCGFAGGIFGGYISDYLLLKGWSLSWARKAPYIVGMLMAATLIGAAVIDSNVWIVAIMSFAFFGKGVAAGAGTWTVISDTAPKEAVGLAGAIFNCVGNIAGIVTPILFGYIVAITGDYSMGLLFVGAHCILGALLFLFVMGPIERVRKDPTDAALEKSVAFKAGHPLSR</sequence>
<dbReference type="CDD" id="cd17319">
    <property type="entry name" value="MFS_ExuT_GudP_like"/>
    <property type="match status" value="1"/>
</dbReference>
<dbReference type="SUPFAM" id="SSF103473">
    <property type="entry name" value="MFS general substrate transporter"/>
    <property type="match status" value="1"/>
</dbReference>
<evidence type="ECO:0000259" key="8">
    <source>
        <dbReference type="PROSITE" id="PS50850"/>
    </source>
</evidence>
<feature type="transmembrane region" description="Helical" evidence="7">
    <location>
        <begin position="350"/>
        <end position="372"/>
    </location>
</feature>
<dbReference type="Pfam" id="PF07690">
    <property type="entry name" value="MFS_1"/>
    <property type="match status" value="2"/>
</dbReference>
<dbReference type="AlphaFoldDB" id="A0A1X0W9Z4"/>
<feature type="transmembrane region" description="Helical" evidence="7">
    <location>
        <begin position="51"/>
        <end position="72"/>
    </location>
</feature>
<accession>A0A1X0W9Z4</accession>
<dbReference type="InterPro" id="IPR020846">
    <property type="entry name" value="MFS_dom"/>
</dbReference>
<feature type="transmembrane region" description="Helical" evidence="7">
    <location>
        <begin position="384"/>
        <end position="408"/>
    </location>
</feature>
<dbReference type="InterPro" id="IPR000849">
    <property type="entry name" value="Sugar_P_transporter"/>
</dbReference>
<evidence type="ECO:0000256" key="3">
    <source>
        <dbReference type="ARBA" id="ARBA00022692"/>
    </source>
</evidence>